<name>A0ABM7FI92_9ACTN</name>
<protein>
    <recommendedName>
        <fullName evidence="3">Secreted protein</fullName>
    </recommendedName>
</protein>
<sequence>MRRLVLWLEWCLEWPSGAVSGAAVRRGCLAWLSGVAVWRGCPAWLSGAAVRRGRLARRHMIKSDQEFR</sequence>
<reference evidence="1 2" key="2">
    <citation type="journal article" date="2023" name="ChemBioChem">
        <title>Acyltransferase Domain Exchange between Two Independent Type I Polyketide Synthases in the Same Producer Strain of Macrolide Antibiotics.</title>
        <authorList>
            <person name="Kudo F."/>
            <person name="Kishikawa K."/>
            <person name="Tsuboi K."/>
            <person name="Kido T."/>
            <person name="Usui T."/>
            <person name="Hashimoto J."/>
            <person name="Shin-Ya K."/>
            <person name="Miyanaga A."/>
            <person name="Eguchi T."/>
        </authorList>
    </citation>
    <scope>NUCLEOTIDE SEQUENCE [LARGE SCALE GENOMIC DNA]</scope>
    <source>
        <strain evidence="1 2">A-8890</strain>
    </source>
</reference>
<evidence type="ECO:0008006" key="3">
    <source>
        <dbReference type="Google" id="ProtNLM"/>
    </source>
</evidence>
<organism evidence="1 2">
    <name type="scientific">Streptomyces graminofaciens</name>
    <dbReference type="NCBI Taxonomy" id="68212"/>
    <lineage>
        <taxon>Bacteria</taxon>
        <taxon>Bacillati</taxon>
        <taxon>Actinomycetota</taxon>
        <taxon>Actinomycetes</taxon>
        <taxon>Kitasatosporales</taxon>
        <taxon>Streptomycetaceae</taxon>
        <taxon>Streptomyces</taxon>
    </lineage>
</organism>
<proteinExistence type="predicted"/>
<dbReference type="Proteomes" id="UP001321542">
    <property type="component" value="Chromosome"/>
</dbReference>
<evidence type="ECO:0000313" key="1">
    <source>
        <dbReference type="EMBL" id="BBC35826.1"/>
    </source>
</evidence>
<dbReference type="EMBL" id="AP018448">
    <property type="protein sequence ID" value="BBC35826.1"/>
    <property type="molecule type" value="Genomic_DNA"/>
</dbReference>
<gene>
    <name evidence="1" type="ORF">SGFS_071200</name>
</gene>
<evidence type="ECO:0000313" key="2">
    <source>
        <dbReference type="Proteomes" id="UP001321542"/>
    </source>
</evidence>
<accession>A0ABM7FI92</accession>
<reference evidence="1 2" key="1">
    <citation type="journal article" date="2010" name="ChemBioChem">
        <title>Cloning and characterization of the biosynthetic gene cluster of 16-membered macrolide antibiotic FD-891: involvement of a dual functional cytochrome P450 monooxygenase catalyzing epoxidation and hydroxylation.</title>
        <authorList>
            <person name="Kudo F."/>
            <person name="Motegi A."/>
            <person name="Mizoue K."/>
            <person name="Eguchi T."/>
        </authorList>
    </citation>
    <scope>NUCLEOTIDE SEQUENCE [LARGE SCALE GENOMIC DNA]</scope>
    <source>
        <strain evidence="1 2">A-8890</strain>
    </source>
</reference>
<keyword evidence="2" id="KW-1185">Reference proteome</keyword>